<organism evidence="5 6">
    <name type="scientific">Croceicoccus naphthovorans</name>
    <dbReference type="NCBI Taxonomy" id="1348774"/>
    <lineage>
        <taxon>Bacteria</taxon>
        <taxon>Pseudomonadati</taxon>
        <taxon>Pseudomonadota</taxon>
        <taxon>Alphaproteobacteria</taxon>
        <taxon>Sphingomonadales</taxon>
        <taxon>Erythrobacteraceae</taxon>
        <taxon>Croceicoccus</taxon>
    </lineage>
</organism>
<accession>A0A0G3XJ26</accession>
<dbReference type="PANTHER" id="PTHR30346">
    <property type="entry name" value="TRANSCRIPTIONAL DUAL REGULATOR HCAR-RELATED"/>
    <property type="match status" value="1"/>
</dbReference>
<dbReference type="PRINTS" id="PR00039">
    <property type="entry name" value="HTHLYSR"/>
</dbReference>
<dbReference type="Proteomes" id="UP000035287">
    <property type="component" value="Chromosome"/>
</dbReference>
<dbReference type="STRING" id="1348774.AB433_11115"/>
<dbReference type="CDD" id="cd05466">
    <property type="entry name" value="PBP2_LTTR_substrate"/>
    <property type="match status" value="1"/>
</dbReference>
<sequence>MIERYLIRYFIAVVDRGSFSRAAAACNVSQPTLSAGIAKLERLVGAPLFERSNRRVELTRAGASFVEHARAIERGFAAAEQVAQESGPAQLLRIGIASTFPSALIGAGVAAMRKADASARIELLDGRMRDLMQQLDRGRLDAVIGPVAQTQEVQRDLGVEDYLMALPASHALASRDDVAPADLAGEAMLVRRNCEALSDTSRFFTAHGVRPFMAARTTDDERAMAMVAAGLAITVAPRCFARDGIAMVRLEGFDPERRIGLISDADAMARIGASPVLRALCDTIADWLTR</sequence>
<dbReference type="KEGG" id="cna:AB433_11115"/>
<dbReference type="RefSeq" id="WP_047821041.1">
    <property type="nucleotide sequence ID" value="NZ_CP011770.1"/>
</dbReference>
<evidence type="ECO:0000313" key="5">
    <source>
        <dbReference type="EMBL" id="AKM10383.1"/>
    </source>
</evidence>
<evidence type="ECO:0000256" key="4">
    <source>
        <dbReference type="ARBA" id="ARBA00023163"/>
    </source>
</evidence>
<dbReference type="InterPro" id="IPR000847">
    <property type="entry name" value="LysR_HTH_N"/>
</dbReference>
<evidence type="ECO:0000256" key="1">
    <source>
        <dbReference type="ARBA" id="ARBA00009437"/>
    </source>
</evidence>
<dbReference type="Pfam" id="PF00126">
    <property type="entry name" value="HTH_1"/>
    <property type="match status" value="1"/>
</dbReference>
<dbReference type="PATRIC" id="fig|1348774.3.peg.2341"/>
<name>A0A0G3XJ26_9SPHN</name>
<dbReference type="EMBL" id="CP011770">
    <property type="protein sequence ID" value="AKM10383.1"/>
    <property type="molecule type" value="Genomic_DNA"/>
</dbReference>
<keyword evidence="4" id="KW-0804">Transcription</keyword>
<evidence type="ECO:0000256" key="2">
    <source>
        <dbReference type="ARBA" id="ARBA00023015"/>
    </source>
</evidence>
<dbReference type="GO" id="GO:0003677">
    <property type="term" value="F:DNA binding"/>
    <property type="evidence" value="ECO:0007669"/>
    <property type="project" value="UniProtKB-KW"/>
</dbReference>
<dbReference type="GO" id="GO:0003700">
    <property type="term" value="F:DNA-binding transcription factor activity"/>
    <property type="evidence" value="ECO:0007669"/>
    <property type="project" value="InterPro"/>
</dbReference>
<proteinExistence type="inferred from homology"/>
<dbReference type="Pfam" id="PF03466">
    <property type="entry name" value="LysR_substrate"/>
    <property type="match status" value="1"/>
</dbReference>
<dbReference type="Gene3D" id="1.10.10.10">
    <property type="entry name" value="Winged helix-like DNA-binding domain superfamily/Winged helix DNA-binding domain"/>
    <property type="match status" value="1"/>
</dbReference>
<dbReference type="PANTHER" id="PTHR30346:SF28">
    <property type="entry name" value="HTH-TYPE TRANSCRIPTIONAL REGULATOR CYNR"/>
    <property type="match status" value="1"/>
</dbReference>
<keyword evidence="2" id="KW-0805">Transcription regulation</keyword>
<dbReference type="PROSITE" id="PS50931">
    <property type="entry name" value="HTH_LYSR"/>
    <property type="match status" value="1"/>
</dbReference>
<gene>
    <name evidence="5" type="ORF">AB433_11115</name>
</gene>
<dbReference type="SUPFAM" id="SSF53850">
    <property type="entry name" value="Periplasmic binding protein-like II"/>
    <property type="match status" value="1"/>
</dbReference>
<evidence type="ECO:0000256" key="3">
    <source>
        <dbReference type="ARBA" id="ARBA00023125"/>
    </source>
</evidence>
<dbReference type="SUPFAM" id="SSF46785">
    <property type="entry name" value="Winged helix' DNA-binding domain"/>
    <property type="match status" value="1"/>
</dbReference>
<dbReference type="InterPro" id="IPR005119">
    <property type="entry name" value="LysR_subst-bd"/>
</dbReference>
<comment type="similarity">
    <text evidence="1">Belongs to the LysR transcriptional regulatory family.</text>
</comment>
<protein>
    <submittedName>
        <fullName evidence="5">Uncharacterized protein</fullName>
    </submittedName>
</protein>
<dbReference type="Gene3D" id="3.40.190.10">
    <property type="entry name" value="Periplasmic binding protein-like II"/>
    <property type="match status" value="2"/>
</dbReference>
<evidence type="ECO:0000313" key="6">
    <source>
        <dbReference type="Proteomes" id="UP000035287"/>
    </source>
</evidence>
<dbReference type="InterPro" id="IPR036388">
    <property type="entry name" value="WH-like_DNA-bd_sf"/>
</dbReference>
<dbReference type="InterPro" id="IPR036390">
    <property type="entry name" value="WH_DNA-bd_sf"/>
</dbReference>
<dbReference type="FunFam" id="1.10.10.10:FF:000001">
    <property type="entry name" value="LysR family transcriptional regulator"/>
    <property type="match status" value="1"/>
</dbReference>
<dbReference type="OrthoDB" id="9786526at2"/>
<reference evidence="5 6" key="1">
    <citation type="submission" date="2015-06" db="EMBL/GenBank/DDBJ databases">
        <authorList>
            <person name="Zeng Y."/>
            <person name="Huang Y."/>
        </authorList>
    </citation>
    <scope>NUCLEOTIDE SEQUENCE [LARGE SCALE GENOMIC DNA]</scope>
    <source>
        <strain evidence="5 6">PQ-2</strain>
    </source>
</reference>
<dbReference type="AlphaFoldDB" id="A0A0G3XJ26"/>
<keyword evidence="6" id="KW-1185">Reference proteome</keyword>
<dbReference type="GO" id="GO:0032993">
    <property type="term" value="C:protein-DNA complex"/>
    <property type="evidence" value="ECO:0007669"/>
    <property type="project" value="TreeGrafter"/>
</dbReference>
<keyword evidence="3" id="KW-0238">DNA-binding</keyword>